<sequence length="300" mass="33119">MSSRKLLVTGASGKFGSLVVEQLLEKFNIDPTQLIVTTRDVNKLKFLSDRGVDVREADFAKPESLVKAFTGADSMLFISIDANGPRTEAHLNAVNAAEMAGIRHISYTSMGSADKSPVVFAFEHEATEQAIAKSNIQSWTILRNNWYFENFIDYFASIFQTGFWLTSSGEGKVAQISREDLAYAAAASIVNDSDTRQVLSLNGSDALTAKQMLNIINDTLDTNIQLVPLTDDEYRAKLASFGLPEAIVELCVTMDEHNRKDLADGNDDDFMRLTGKRPQSFSDWLINNKKTLVSLAEQSA</sequence>
<dbReference type="Proteomes" id="UP000533429">
    <property type="component" value="Unassembled WGS sequence"/>
</dbReference>
<gene>
    <name evidence="2" type="ORF">HWA77_12810</name>
</gene>
<dbReference type="SUPFAM" id="SSF51735">
    <property type="entry name" value="NAD(P)-binding Rossmann-fold domains"/>
    <property type="match status" value="1"/>
</dbReference>
<evidence type="ECO:0000259" key="1">
    <source>
        <dbReference type="Pfam" id="PF13460"/>
    </source>
</evidence>
<accession>A0A850QRR0</accession>
<name>A0A850QRR0_PHODD</name>
<reference evidence="2 3" key="1">
    <citation type="submission" date="2020-06" db="EMBL/GenBank/DDBJ databases">
        <title>Photobacterium damselae subsp. damselae comparative genomics.</title>
        <authorList>
            <person name="Osorio C.R."/>
        </authorList>
    </citation>
    <scope>NUCLEOTIDE SEQUENCE [LARGE SCALE GENOMIC DNA]</scope>
    <source>
        <strain evidence="2 3">TW250/03</strain>
    </source>
</reference>
<organism evidence="2 3">
    <name type="scientific">Photobacterium damselae subsp. damselae</name>
    <name type="common">Listonella damsela</name>
    <dbReference type="NCBI Taxonomy" id="85581"/>
    <lineage>
        <taxon>Bacteria</taxon>
        <taxon>Pseudomonadati</taxon>
        <taxon>Pseudomonadota</taxon>
        <taxon>Gammaproteobacteria</taxon>
        <taxon>Vibrionales</taxon>
        <taxon>Vibrionaceae</taxon>
        <taxon>Photobacterium</taxon>
    </lineage>
</organism>
<dbReference type="Gene3D" id="3.40.50.720">
    <property type="entry name" value="NAD(P)-binding Rossmann-like Domain"/>
    <property type="match status" value="1"/>
</dbReference>
<dbReference type="EMBL" id="JABXOR010000791">
    <property type="protein sequence ID" value="NVP01092.1"/>
    <property type="molecule type" value="Genomic_DNA"/>
</dbReference>
<protein>
    <submittedName>
        <fullName evidence="2">SDR family oxidoreductase</fullName>
    </submittedName>
</protein>
<proteinExistence type="predicted"/>
<dbReference type="Gene3D" id="3.90.25.10">
    <property type="entry name" value="UDP-galactose 4-epimerase, domain 1"/>
    <property type="match status" value="1"/>
</dbReference>
<dbReference type="AlphaFoldDB" id="A0A850QRR0"/>
<dbReference type="InterPro" id="IPR036291">
    <property type="entry name" value="NAD(P)-bd_dom_sf"/>
</dbReference>
<feature type="domain" description="NAD(P)-binding" evidence="1">
    <location>
        <begin position="10"/>
        <end position="190"/>
    </location>
</feature>
<dbReference type="InterPro" id="IPR016040">
    <property type="entry name" value="NAD(P)-bd_dom"/>
</dbReference>
<dbReference type="Pfam" id="PF13460">
    <property type="entry name" value="NAD_binding_10"/>
    <property type="match status" value="1"/>
</dbReference>
<dbReference type="CDD" id="cd05269">
    <property type="entry name" value="TMR_SDR_a"/>
    <property type="match status" value="1"/>
</dbReference>
<comment type="caution">
    <text evidence="2">The sequence shown here is derived from an EMBL/GenBank/DDBJ whole genome shotgun (WGS) entry which is preliminary data.</text>
</comment>
<evidence type="ECO:0000313" key="2">
    <source>
        <dbReference type="EMBL" id="NVP01092.1"/>
    </source>
</evidence>
<dbReference type="PANTHER" id="PTHR47129:SF1">
    <property type="entry name" value="NMRA-LIKE DOMAIN-CONTAINING PROTEIN"/>
    <property type="match status" value="1"/>
</dbReference>
<dbReference type="PANTHER" id="PTHR47129">
    <property type="entry name" value="QUINONE OXIDOREDUCTASE 2"/>
    <property type="match status" value="1"/>
</dbReference>
<evidence type="ECO:0000313" key="3">
    <source>
        <dbReference type="Proteomes" id="UP000533429"/>
    </source>
</evidence>
<dbReference type="InterPro" id="IPR052718">
    <property type="entry name" value="NmrA-type_oxidoreductase"/>
</dbReference>